<dbReference type="InterPro" id="IPR057135">
    <property type="entry name" value="At4g27190-like_LRR"/>
</dbReference>
<keyword evidence="5" id="KW-0067">ATP-binding</keyword>
<dbReference type="FunFam" id="1.10.10.10:FF:000322">
    <property type="entry name" value="Probable disease resistance protein At1g63360"/>
    <property type="match status" value="1"/>
</dbReference>
<dbReference type="GO" id="GO:0009626">
    <property type="term" value="P:plant-type hypersensitive response"/>
    <property type="evidence" value="ECO:0007669"/>
    <property type="project" value="UniProtKB-ARBA"/>
</dbReference>
<evidence type="ECO:0000313" key="8">
    <source>
        <dbReference type="EMBL" id="KAK1259356.1"/>
    </source>
</evidence>
<dbReference type="SUPFAM" id="SSF52058">
    <property type="entry name" value="L domain-like"/>
    <property type="match status" value="1"/>
</dbReference>
<protein>
    <submittedName>
        <fullName evidence="8">Disease resistance protein RPS2</fullName>
    </submittedName>
</protein>
<dbReference type="InterPro" id="IPR002182">
    <property type="entry name" value="NB-ARC"/>
</dbReference>
<dbReference type="SUPFAM" id="SSF52540">
    <property type="entry name" value="P-loop containing nucleoside triphosphate hydrolases"/>
    <property type="match status" value="1"/>
</dbReference>
<evidence type="ECO:0000256" key="5">
    <source>
        <dbReference type="ARBA" id="ARBA00022840"/>
    </source>
</evidence>
<dbReference type="PANTHER" id="PTHR33463">
    <property type="entry name" value="NB-ARC DOMAIN-CONTAINING PROTEIN-RELATED"/>
    <property type="match status" value="1"/>
</dbReference>
<evidence type="ECO:0000256" key="3">
    <source>
        <dbReference type="ARBA" id="ARBA00022737"/>
    </source>
</evidence>
<dbReference type="EMBL" id="JAUJYN010000012">
    <property type="protein sequence ID" value="KAK1259356.1"/>
    <property type="molecule type" value="Genomic_DNA"/>
</dbReference>
<dbReference type="Gene3D" id="3.80.10.10">
    <property type="entry name" value="Ribonuclease Inhibitor"/>
    <property type="match status" value="2"/>
</dbReference>
<dbReference type="Pfam" id="PF23559">
    <property type="entry name" value="WHD_DRP"/>
    <property type="match status" value="1"/>
</dbReference>
<dbReference type="Pfam" id="PF00931">
    <property type="entry name" value="NB-ARC"/>
    <property type="match status" value="1"/>
</dbReference>
<dbReference type="Pfam" id="PF23598">
    <property type="entry name" value="LRR_14"/>
    <property type="match status" value="1"/>
</dbReference>
<sequence length="955" mass="108372">MPLPVNRQNGLLDTGTVHISKSKALISSVFLPQSPITHTLLPNMNICKLDLAVLFTPCRDSIVNHFDYLYSLSDHVRSLEKETNELRDLRNDEERKLEDAERRGFARPHQVDGWLATVRSLDTKSSAIQADFNKLCVCLGCCRLNFLSGYSIGRRASKLLKEVVEAKQKPAEFKDKLAERLLPSRVKDIAGPSTVGTESTLASALKELSDCFNREEASIVGIYGAGGIGKTTLLKRFNNEFRGGVDHGFDEVMLVVVSKEPNLGRIQKEIGKRFGLSWAEGASVDERASDLLDLLSKTKFVLLLDDLWGAIDLDMLGIPYPNERNKCKVVVASRFEHVCDDMGVGDKKIKLRYLEKDEAWDLFRKSAGETHVDSFDIRPIAEDITRECGGLPLALIVVGRAMASKKTEEEWEHAASALKRHWPSEIRGMEEKLFHQLKISYDSLPDVRTRECFLYCCLFPEDHSIFKSQLVELWIGEGFMDEYGDDLDIAHNKVHDIIGFLKSVCLLEGGEDENTTVKMHDVIRDMALWIVNVFRGGENHKFLVNAGVGLKEVPDTEKWMEAERISLMLNEVVDLPERAPNCSHLLTLLLQNNQNISRIPTGFFEFMPLLRVLDLSWTSIEELPVGIGELVELRHLDLSATNIATLPKELGGLARLRRLRLQRTDSLISIPNNVISRLLGLQVLDLQDSGYVIGGGDEEVDDLDNDIDRQVGLQDLEQLERLKDLRLELKSDHSVHQFLASRKLRKITSYLAVIECPSLTSFILSSSSGDMERLQNLELIGCRHMKELIIGEEDDYFLLKSLKFLTLKGLRRLESIIAPHNTLRNLRNLRVQHCDALKNINWVSRLRYLERISLEYCNGMKHIAEVVVDDIENSLLPFTQVKILEIRMLPELLSICTHPLTFPSLESLNVRQCPKMIELPVLGAPNLKQIQGEQEWWDELRWESKSAFQAKFRVN</sequence>
<dbReference type="GO" id="GO:0005524">
    <property type="term" value="F:ATP binding"/>
    <property type="evidence" value="ECO:0007669"/>
    <property type="project" value="UniProtKB-KW"/>
</dbReference>
<dbReference type="InterPro" id="IPR055414">
    <property type="entry name" value="LRR_R13L4/SHOC2-like"/>
</dbReference>
<name>A0AAV9A5F0_ACOGR</name>
<dbReference type="InterPro" id="IPR032675">
    <property type="entry name" value="LRR_dom_sf"/>
</dbReference>
<dbReference type="GO" id="GO:0042742">
    <property type="term" value="P:defense response to bacterium"/>
    <property type="evidence" value="ECO:0007669"/>
    <property type="project" value="UniProtKB-ARBA"/>
</dbReference>
<dbReference type="InterPro" id="IPR042197">
    <property type="entry name" value="Apaf_helical"/>
</dbReference>
<evidence type="ECO:0000313" key="9">
    <source>
        <dbReference type="Proteomes" id="UP001179952"/>
    </source>
</evidence>
<dbReference type="InterPro" id="IPR036388">
    <property type="entry name" value="WH-like_DNA-bd_sf"/>
</dbReference>
<dbReference type="SMART" id="SM00382">
    <property type="entry name" value="AAA"/>
    <property type="match status" value="1"/>
</dbReference>
<evidence type="ECO:0000256" key="1">
    <source>
        <dbReference type="ARBA" id="ARBA00008894"/>
    </source>
</evidence>
<gene>
    <name evidence="8" type="ORF">QJS04_geneDACA021928</name>
</gene>
<organism evidence="8 9">
    <name type="scientific">Acorus gramineus</name>
    <name type="common">Dwarf sweet flag</name>
    <dbReference type="NCBI Taxonomy" id="55184"/>
    <lineage>
        <taxon>Eukaryota</taxon>
        <taxon>Viridiplantae</taxon>
        <taxon>Streptophyta</taxon>
        <taxon>Embryophyta</taxon>
        <taxon>Tracheophyta</taxon>
        <taxon>Spermatophyta</taxon>
        <taxon>Magnoliopsida</taxon>
        <taxon>Liliopsida</taxon>
        <taxon>Acoraceae</taxon>
        <taxon>Acorus</taxon>
    </lineage>
</organism>
<dbReference type="InterPro" id="IPR058922">
    <property type="entry name" value="WHD_DRP"/>
</dbReference>
<dbReference type="GO" id="GO:0043531">
    <property type="term" value="F:ADP binding"/>
    <property type="evidence" value="ECO:0007669"/>
    <property type="project" value="InterPro"/>
</dbReference>
<dbReference type="Gene3D" id="1.10.10.10">
    <property type="entry name" value="Winged helix-like DNA-binding domain superfamily/Winged helix DNA-binding domain"/>
    <property type="match status" value="1"/>
</dbReference>
<reference evidence="8" key="2">
    <citation type="submission" date="2023-06" db="EMBL/GenBank/DDBJ databases">
        <authorList>
            <person name="Ma L."/>
            <person name="Liu K.-W."/>
            <person name="Li Z."/>
            <person name="Hsiao Y.-Y."/>
            <person name="Qi Y."/>
            <person name="Fu T."/>
            <person name="Tang G."/>
            <person name="Zhang D."/>
            <person name="Sun W.-H."/>
            <person name="Liu D.-K."/>
            <person name="Li Y."/>
            <person name="Chen G.-Z."/>
            <person name="Liu X.-D."/>
            <person name="Liao X.-Y."/>
            <person name="Jiang Y.-T."/>
            <person name="Yu X."/>
            <person name="Hao Y."/>
            <person name="Huang J."/>
            <person name="Zhao X.-W."/>
            <person name="Ke S."/>
            <person name="Chen Y.-Y."/>
            <person name="Wu W.-L."/>
            <person name="Hsu J.-L."/>
            <person name="Lin Y.-F."/>
            <person name="Huang M.-D."/>
            <person name="Li C.-Y."/>
            <person name="Huang L."/>
            <person name="Wang Z.-W."/>
            <person name="Zhao X."/>
            <person name="Zhong W.-Y."/>
            <person name="Peng D.-H."/>
            <person name="Ahmad S."/>
            <person name="Lan S."/>
            <person name="Zhang J.-S."/>
            <person name="Tsai W.-C."/>
            <person name="Van De Peer Y."/>
            <person name="Liu Z.-J."/>
        </authorList>
    </citation>
    <scope>NUCLEOTIDE SEQUENCE</scope>
    <source>
        <strain evidence="8">SCP</strain>
        <tissue evidence="8">Leaves</tissue>
    </source>
</reference>
<proteinExistence type="inferred from homology"/>
<evidence type="ECO:0000256" key="4">
    <source>
        <dbReference type="ARBA" id="ARBA00022821"/>
    </source>
</evidence>
<dbReference type="Gene3D" id="1.10.8.430">
    <property type="entry name" value="Helical domain of apoptotic protease-activating factors"/>
    <property type="match status" value="1"/>
</dbReference>
<dbReference type="Pfam" id="PF23247">
    <property type="entry name" value="LRR_RPS2"/>
    <property type="match status" value="1"/>
</dbReference>
<dbReference type="AlphaFoldDB" id="A0AAV9A5F0"/>
<keyword evidence="4" id="KW-0611">Plant defense</keyword>
<dbReference type="SMART" id="SM00369">
    <property type="entry name" value="LRR_TYP"/>
    <property type="match status" value="2"/>
</dbReference>
<feature type="domain" description="AAA+ ATPase" evidence="7">
    <location>
        <begin position="216"/>
        <end position="355"/>
    </location>
</feature>
<dbReference type="InterPro" id="IPR003591">
    <property type="entry name" value="Leu-rich_rpt_typical-subtyp"/>
</dbReference>
<feature type="coiled-coil region" evidence="6">
    <location>
        <begin position="72"/>
        <end position="103"/>
    </location>
</feature>
<dbReference type="PRINTS" id="PR00364">
    <property type="entry name" value="DISEASERSIST"/>
</dbReference>
<dbReference type="InterPro" id="IPR027417">
    <property type="entry name" value="P-loop_NTPase"/>
</dbReference>
<dbReference type="InterPro" id="IPR050905">
    <property type="entry name" value="Plant_NBS-LRR"/>
</dbReference>
<keyword evidence="6" id="KW-0175">Coiled coil</keyword>
<accession>A0AAV9A5F0</accession>
<dbReference type="GO" id="GO:0002758">
    <property type="term" value="P:innate immune response-activating signaling pathway"/>
    <property type="evidence" value="ECO:0007669"/>
    <property type="project" value="UniProtKB-ARBA"/>
</dbReference>
<evidence type="ECO:0000259" key="7">
    <source>
        <dbReference type="SMART" id="SM00382"/>
    </source>
</evidence>
<dbReference type="FunFam" id="1.10.8.430:FF:000003">
    <property type="entry name" value="Probable disease resistance protein At5g66910"/>
    <property type="match status" value="1"/>
</dbReference>
<dbReference type="FunFam" id="3.40.50.300:FF:001091">
    <property type="entry name" value="Probable disease resistance protein At1g61300"/>
    <property type="match status" value="1"/>
</dbReference>
<dbReference type="Proteomes" id="UP001179952">
    <property type="component" value="Unassembled WGS sequence"/>
</dbReference>
<reference evidence="8" key="1">
    <citation type="journal article" date="2023" name="Nat. Commun.">
        <title>Diploid and tetraploid genomes of Acorus and the evolution of monocots.</title>
        <authorList>
            <person name="Ma L."/>
            <person name="Liu K.W."/>
            <person name="Li Z."/>
            <person name="Hsiao Y.Y."/>
            <person name="Qi Y."/>
            <person name="Fu T."/>
            <person name="Tang G.D."/>
            <person name="Zhang D."/>
            <person name="Sun W.H."/>
            <person name="Liu D.K."/>
            <person name="Li Y."/>
            <person name="Chen G.Z."/>
            <person name="Liu X.D."/>
            <person name="Liao X.Y."/>
            <person name="Jiang Y.T."/>
            <person name="Yu X."/>
            <person name="Hao Y."/>
            <person name="Huang J."/>
            <person name="Zhao X.W."/>
            <person name="Ke S."/>
            <person name="Chen Y.Y."/>
            <person name="Wu W.L."/>
            <person name="Hsu J.L."/>
            <person name="Lin Y.F."/>
            <person name="Huang M.D."/>
            <person name="Li C.Y."/>
            <person name="Huang L."/>
            <person name="Wang Z.W."/>
            <person name="Zhao X."/>
            <person name="Zhong W.Y."/>
            <person name="Peng D.H."/>
            <person name="Ahmad S."/>
            <person name="Lan S."/>
            <person name="Zhang J.S."/>
            <person name="Tsai W.C."/>
            <person name="Van de Peer Y."/>
            <person name="Liu Z.J."/>
        </authorList>
    </citation>
    <scope>NUCLEOTIDE SEQUENCE</scope>
    <source>
        <strain evidence="8">SCP</strain>
    </source>
</reference>
<keyword evidence="3" id="KW-0677">Repeat</keyword>
<comment type="similarity">
    <text evidence="1">Belongs to the disease resistance NB-LRR family.</text>
</comment>
<evidence type="ECO:0000256" key="2">
    <source>
        <dbReference type="ARBA" id="ARBA00022614"/>
    </source>
</evidence>
<dbReference type="PANTHER" id="PTHR33463:SF204">
    <property type="entry name" value="NB-ARC DOMAIN-CONTAINING PROTEIN"/>
    <property type="match status" value="1"/>
</dbReference>
<evidence type="ECO:0000256" key="6">
    <source>
        <dbReference type="SAM" id="Coils"/>
    </source>
</evidence>
<comment type="caution">
    <text evidence="8">The sequence shown here is derived from an EMBL/GenBank/DDBJ whole genome shotgun (WGS) entry which is preliminary data.</text>
</comment>
<keyword evidence="5" id="KW-0547">Nucleotide-binding</keyword>
<dbReference type="Gene3D" id="3.40.50.300">
    <property type="entry name" value="P-loop containing nucleotide triphosphate hydrolases"/>
    <property type="match status" value="1"/>
</dbReference>
<dbReference type="InterPro" id="IPR003593">
    <property type="entry name" value="AAA+_ATPase"/>
</dbReference>
<keyword evidence="2" id="KW-0433">Leucine-rich repeat</keyword>
<keyword evidence="9" id="KW-1185">Reference proteome</keyword>